<comment type="caution">
    <text evidence="2">The sequence shown here is derived from an EMBL/GenBank/DDBJ whole genome shotgun (WGS) entry which is preliminary data.</text>
</comment>
<name>A0A812SPG3_9DINO</name>
<sequence length="265" mass="27286">MSNRAKLAGALGVADLLEADLRKPLPLLSPKRDNAQSQACAAGYTTPSSPMMSTALDTSSATELQSKSIASQCAQKVGKVVDVVQATGPAATPSGGYGPKAAQPDHAFDEVHAATETMPSQSPPRCSEKTAPEKTHQELKGIKEPTRAAGYPRKPSGAGLPKAPAPGVAIVSPPAAPEAATPSAHCTISEGGASEIRTKVFRIGAPLLRSTIPVTVGGRRESKGVNMAQHKVDKEDGSDVETILSLSEGECAEEAQLSVTLDFPC</sequence>
<evidence type="ECO:0000313" key="2">
    <source>
        <dbReference type="EMBL" id="CAE7483572.1"/>
    </source>
</evidence>
<reference evidence="2" key="1">
    <citation type="submission" date="2021-02" db="EMBL/GenBank/DDBJ databases">
        <authorList>
            <person name="Dougan E. K."/>
            <person name="Rhodes N."/>
            <person name="Thang M."/>
            <person name="Chan C."/>
        </authorList>
    </citation>
    <scope>NUCLEOTIDE SEQUENCE</scope>
</reference>
<dbReference type="OrthoDB" id="424158at2759"/>
<dbReference type="Proteomes" id="UP000604046">
    <property type="component" value="Unassembled WGS sequence"/>
</dbReference>
<dbReference type="AlphaFoldDB" id="A0A812SPG3"/>
<gene>
    <name evidence="2" type="ORF">SNAT2548_LOCUS27142</name>
</gene>
<keyword evidence="3" id="KW-1185">Reference proteome</keyword>
<dbReference type="EMBL" id="CAJNDS010002457">
    <property type="protein sequence ID" value="CAE7483572.1"/>
    <property type="molecule type" value="Genomic_DNA"/>
</dbReference>
<organism evidence="2 3">
    <name type="scientific">Symbiodinium natans</name>
    <dbReference type="NCBI Taxonomy" id="878477"/>
    <lineage>
        <taxon>Eukaryota</taxon>
        <taxon>Sar</taxon>
        <taxon>Alveolata</taxon>
        <taxon>Dinophyceae</taxon>
        <taxon>Suessiales</taxon>
        <taxon>Symbiodiniaceae</taxon>
        <taxon>Symbiodinium</taxon>
    </lineage>
</organism>
<protein>
    <submittedName>
        <fullName evidence="2">Uncharacterized protein</fullName>
    </submittedName>
</protein>
<evidence type="ECO:0000256" key="1">
    <source>
        <dbReference type="SAM" id="MobiDB-lite"/>
    </source>
</evidence>
<evidence type="ECO:0000313" key="3">
    <source>
        <dbReference type="Proteomes" id="UP000604046"/>
    </source>
</evidence>
<feature type="compositionally biased region" description="Basic and acidic residues" evidence="1">
    <location>
        <begin position="126"/>
        <end position="146"/>
    </location>
</feature>
<accession>A0A812SPG3</accession>
<feature type="region of interest" description="Disordered" evidence="1">
    <location>
        <begin position="115"/>
        <end position="186"/>
    </location>
</feature>
<feature type="compositionally biased region" description="Polar residues" evidence="1">
    <location>
        <begin position="35"/>
        <end position="54"/>
    </location>
</feature>
<feature type="region of interest" description="Disordered" evidence="1">
    <location>
        <begin position="26"/>
        <end position="54"/>
    </location>
</feature>
<proteinExistence type="predicted"/>